<keyword evidence="2" id="KW-1185">Reference proteome</keyword>
<dbReference type="InterPro" id="IPR036412">
    <property type="entry name" value="HAD-like_sf"/>
</dbReference>
<accession>U6MJ17</accession>
<proteinExistence type="predicted"/>
<dbReference type="VEuPathDB" id="ToxoDB:EMWEY_00043280"/>
<dbReference type="RefSeq" id="XP_013338285.1">
    <property type="nucleotide sequence ID" value="XM_013482831.1"/>
</dbReference>
<evidence type="ECO:0000313" key="1">
    <source>
        <dbReference type="EMBL" id="CDJ61635.1"/>
    </source>
</evidence>
<reference evidence="1" key="1">
    <citation type="submission" date="2013-10" db="EMBL/GenBank/DDBJ databases">
        <title>Genomic analysis of the causative agents of coccidiosis in chickens.</title>
        <authorList>
            <person name="Reid A.J."/>
            <person name="Blake D."/>
            <person name="Billington K."/>
            <person name="Browne H."/>
            <person name="Dunn M."/>
            <person name="Hung S."/>
            <person name="Kawahara F."/>
            <person name="Miranda-Saavedra D."/>
            <person name="Mourier T."/>
            <person name="Nagra H."/>
            <person name="Otto T.D."/>
            <person name="Rawlings N."/>
            <person name="Sanchez A."/>
            <person name="Sanders M."/>
            <person name="Subramaniam C."/>
            <person name="Tay Y."/>
            <person name="Dear P."/>
            <person name="Doerig C."/>
            <person name="Gruber A."/>
            <person name="Parkinson J."/>
            <person name="Shirley M."/>
            <person name="Wan K.L."/>
            <person name="Berriman M."/>
            <person name="Tomley F."/>
            <person name="Pain A."/>
        </authorList>
    </citation>
    <scope>NUCLEOTIDE SEQUENCE [LARGE SCALE GENOMIC DNA]</scope>
    <source>
        <strain evidence="1">Weybridge</strain>
    </source>
</reference>
<protein>
    <submittedName>
        <fullName evidence="1">p36 protein, putative</fullName>
    </submittedName>
</protein>
<dbReference type="OMA" id="VTNHFKI"/>
<gene>
    <name evidence="1" type="ORF">EMWEY_00043280</name>
</gene>
<dbReference type="OrthoDB" id="10054414at2759"/>
<name>U6MJ17_EIMMA</name>
<organism evidence="1 2">
    <name type="scientific">Eimeria maxima</name>
    <name type="common">Coccidian parasite</name>
    <dbReference type="NCBI Taxonomy" id="5804"/>
    <lineage>
        <taxon>Eukaryota</taxon>
        <taxon>Sar</taxon>
        <taxon>Alveolata</taxon>
        <taxon>Apicomplexa</taxon>
        <taxon>Conoidasida</taxon>
        <taxon>Coccidia</taxon>
        <taxon>Eucoccidiorida</taxon>
        <taxon>Eimeriorina</taxon>
        <taxon>Eimeriidae</taxon>
        <taxon>Eimeria</taxon>
    </lineage>
</organism>
<sequence length="210" mass="22696">MQFTAIMHCLMRNIVPNRKRKGVDGGMHGMQLRNLTSPLLYSKSFPVVDGVQFAGGSASDVPDNPIFTALSPDFDAFAAAVSSRGIRIAVVTFGDPKAIASRPGRIAGEQLVRRVLGESTASFDVDAVFAFYPSLYKLPADYEPLGLDRPMPYNKSFHIGKLLERFGVSKEEVLLIDDDLSNCVAFAADGGVSMRVGGDQGFDFATLEVI</sequence>
<evidence type="ECO:0000313" key="2">
    <source>
        <dbReference type="Proteomes" id="UP000030763"/>
    </source>
</evidence>
<reference evidence="1" key="2">
    <citation type="submission" date="2013-10" db="EMBL/GenBank/DDBJ databases">
        <authorList>
            <person name="Aslett M."/>
        </authorList>
    </citation>
    <scope>NUCLEOTIDE SEQUENCE [LARGE SCALE GENOMIC DNA]</scope>
    <source>
        <strain evidence="1">Weybridge</strain>
    </source>
</reference>
<dbReference type="Proteomes" id="UP000030763">
    <property type="component" value="Unassembled WGS sequence"/>
</dbReference>
<dbReference type="GeneID" id="25338314"/>
<dbReference type="SUPFAM" id="SSF56784">
    <property type="entry name" value="HAD-like"/>
    <property type="match status" value="1"/>
</dbReference>
<dbReference type="EMBL" id="HG722161">
    <property type="protein sequence ID" value="CDJ61635.1"/>
    <property type="molecule type" value="Genomic_DNA"/>
</dbReference>
<dbReference type="AlphaFoldDB" id="U6MJ17"/>